<dbReference type="EMBL" id="VFOR01000002">
    <property type="protein sequence ID" value="TQL58115.1"/>
    <property type="molecule type" value="Genomic_DNA"/>
</dbReference>
<dbReference type="Gene3D" id="3.40.50.2000">
    <property type="entry name" value="Glycogen Phosphorylase B"/>
    <property type="match status" value="2"/>
</dbReference>
<keyword evidence="1" id="KW-0328">Glycosyltransferase</keyword>
<organism evidence="4 5">
    <name type="scientific">Propioniferax innocua</name>
    <dbReference type="NCBI Taxonomy" id="1753"/>
    <lineage>
        <taxon>Bacteria</taxon>
        <taxon>Bacillati</taxon>
        <taxon>Actinomycetota</taxon>
        <taxon>Actinomycetes</taxon>
        <taxon>Propionibacteriales</taxon>
        <taxon>Propionibacteriaceae</taxon>
        <taxon>Propioniferax</taxon>
    </lineage>
</organism>
<dbReference type="InterPro" id="IPR028098">
    <property type="entry name" value="Glyco_trans_4-like_N"/>
</dbReference>
<dbReference type="RefSeq" id="WP_142093939.1">
    <property type="nucleotide sequence ID" value="NZ_BAAAMD010000004.1"/>
</dbReference>
<keyword evidence="5" id="KW-1185">Reference proteome</keyword>
<feature type="domain" description="Glycosyltransferase subfamily 4-like N-terminal" evidence="3">
    <location>
        <begin position="185"/>
        <end position="363"/>
    </location>
</feature>
<sequence length="575" mass="62351">MTDRSWFKDASLITHTGARLLAEDPMHALVQVSRRLPAGLRRHLEPKPGPASLTRAFRAWLSDHPADAARMLAALSTGPQRPHSPLSDSSPAGRLRELLAVALGELDAEASSPAGRARALWQLGALTEAIEELADSDSVLAQRIESERRMLTPGMEVRLTRRTPLRDGTGVLMPLTNCLPWTRSGYTARSRAICSALKQAGVDVSVVTRIGYPVTVGLPARPVLHHVDGVPHHRLPVAALEPTLDGRAGQQAALVRELAEKLRPSVLHTTTDYTNAVATRAVAEATGLPWVYEMRGMLELTWIASRPLRHQPTAAASERVRLLRAREAELAGDADAVICLSRVQKDDLVGRGVEADKIVVAPNAVADKVLERPRTDPLTARERLGLPRDGFWVGTVTSMVDYEGLDTLVEAVALAREAGHDLRAALVGDGVARPGLIHRVHELGLNDAIVFPGRVPADEALHWHEALDVFTVPRRDTPVCRYVTPLKPLEAMALGRPVLASDLPALAEVTADGAVGALAPPDDPQAWASALIAAQSDRQWRRTAAERGRAHAARHTWAHVAADYCDLYRRLSEEP</sequence>
<dbReference type="GO" id="GO:0016757">
    <property type="term" value="F:glycosyltransferase activity"/>
    <property type="evidence" value="ECO:0007669"/>
    <property type="project" value="UniProtKB-KW"/>
</dbReference>
<evidence type="ECO:0000313" key="4">
    <source>
        <dbReference type="EMBL" id="TQL58115.1"/>
    </source>
</evidence>
<dbReference type="OrthoDB" id="509705at2"/>
<comment type="caution">
    <text evidence="4">The sequence shown here is derived from an EMBL/GenBank/DDBJ whole genome shotgun (WGS) entry which is preliminary data.</text>
</comment>
<evidence type="ECO:0000256" key="1">
    <source>
        <dbReference type="ARBA" id="ARBA00022676"/>
    </source>
</evidence>
<evidence type="ECO:0000313" key="5">
    <source>
        <dbReference type="Proteomes" id="UP000316196"/>
    </source>
</evidence>
<name>A0A542ZCN5_9ACTN</name>
<gene>
    <name evidence="4" type="ORF">FB460_1968</name>
</gene>
<dbReference type="Pfam" id="PF13692">
    <property type="entry name" value="Glyco_trans_1_4"/>
    <property type="match status" value="1"/>
</dbReference>
<dbReference type="AlphaFoldDB" id="A0A542ZCN5"/>
<proteinExistence type="predicted"/>
<dbReference type="PANTHER" id="PTHR12526">
    <property type="entry name" value="GLYCOSYLTRANSFERASE"/>
    <property type="match status" value="1"/>
</dbReference>
<dbReference type="CDD" id="cd03801">
    <property type="entry name" value="GT4_PimA-like"/>
    <property type="match status" value="1"/>
</dbReference>
<dbReference type="SUPFAM" id="SSF53756">
    <property type="entry name" value="UDP-Glycosyltransferase/glycogen phosphorylase"/>
    <property type="match status" value="1"/>
</dbReference>
<evidence type="ECO:0000256" key="2">
    <source>
        <dbReference type="ARBA" id="ARBA00022679"/>
    </source>
</evidence>
<reference evidence="4 5" key="1">
    <citation type="submission" date="2019-06" db="EMBL/GenBank/DDBJ databases">
        <title>Sequencing the genomes of 1000 actinobacteria strains.</title>
        <authorList>
            <person name="Klenk H.-P."/>
        </authorList>
    </citation>
    <scope>NUCLEOTIDE SEQUENCE [LARGE SCALE GENOMIC DNA]</scope>
    <source>
        <strain evidence="4 5">DSM 8251</strain>
    </source>
</reference>
<accession>A0A542ZCN5</accession>
<dbReference type="Proteomes" id="UP000316196">
    <property type="component" value="Unassembled WGS sequence"/>
</dbReference>
<protein>
    <submittedName>
        <fullName evidence="4">Glycosyltransferase involved in cell wall biosynthesis</fullName>
    </submittedName>
</protein>
<dbReference type="Pfam" id="PF13579">
    <property type="entry name" value="Glyco_trans_4_4"/>
    <property type="match status" value="1"/>
</dbReference>
<evidence type="ECO:0000259" key="3">
    <source>
        <dbReference type="Pfam" id="PF13579"/>
    </source>
</evidence>
<keyword evidence="2 4" id="KW-0808">Transferase</keyword>